<accession>A0A835C7K4</accession>
<evidence type="ECO:0000313" key="1">
    <source>
        <dbReference type="EMBL" id="KAF7834269.1"/>
    </source>
</evidence>
<proteinExistence type="predicted"/>
<sequence>MQPSGGAFSGYVGPAPEGTRKTLEEIGAFLDCSGDHSRFPVACVHARKLMAGQGLTGVPCDTWYGFRESVRETR</sequence>
<comment type="caution">
    <text evidence="1">The sequence shown here is derived from an EMBL/GenBank/DDBJ whole genome shotgun (WGS) entry which is preliminary data.</text>
</comment>
<dbReference type="EMBL" id="JAAIUW010000004">
    <property type="protein sequence ID" value="KAF7834269.1"/>
    <property type="molecule type" value="Genomic_DNA"/>
</dbReference>
<reference evidence="1" key="1">
    <citation type="submission" date="2020-09" db="EMBL/GenBank/DDBJ databases">
        <title>Genome-Enabled Discovery of Anthraquinone Biosynthesis in Senna tora.</title>
        <authorList>
            <person name="Kang S.-H."/>
            <person name="Pandey R.P."/>
            <person name="Lee C.-M."/>
            <person name="Sim J.-S."/>
            <person name="Jeong J.-T."/>
            <person name="Choi B.-S."/>
            <person name="Jung M."/>
            <person name="Ginzburg D."/>
            <person name="Zhao K."/>
            <person name="Won S.Y."/>
            <person name="Oh T.-J."/>
            <person name="Yu Y."/>
            <person name="Kim N.-H."/>
            <person name="Lee O.R."/>
            <person name="Lee T.-H."/>
            <person name="Bashyal P."/>
            <person name="Kim T.-S."/>
            <person name="Lee W.-H."/>
            <person name="Kawkins C."/>
            <person name="Kim C.-K."/>
            <person name="Kim J.S."/>
            <person name="Ahn B.O."/>
            <person name="Rhee S.Y."/>
            <person name="Sohng J.K."/>
        </authorList>
    </citation>
    <scope>NUCLEOTIDE SEQUENCE</scope>
    <source>
        <tissue evidence="1">Leaf</tissue>
    </source>
</reference>
<gene>
    <name evidence="1" type="ORF">G2W53_009128</name>
</gene>
<name>A0A835C7K4_9FABA</name>
<evidence type="ECO:0000313" key="2">
    <source>
        <dbReference type="Proteomes" id="UP000634136"/>
    </source>
</evidence>
<dbReference type="AlphaFoldDB" id="A0A835C7K4"/>
<keyword evidence="2" id="KW-1185">Reference proteome</keyword>
<dbReference type="Proteomes" id="UP000634136">
    <property type="component" value="Unassembled WGS sequence"/>
</dbReference>
<organism evidence="1 2">
    <name type="scientific">Senna tora</name>
    <dbReference type="NCBI Taxonomy" id="362788"/>
    <lineage>
        <taxon>Eukaryota</taxon>
        <taxon>Viridiplantae</taxon>
        <taxon>Streptophyta</taxon>
        <taxon>Embryophyta</taxon>
        <taxon>Tracheophyta</taxon>
        <taxon>Spermatophyta</taxon>
        <taxon>Magnoliopsida</taxon>
        <taxon>eudicotyledons</taxon>
        <taxon>Gunneridae</taxon>
        <taxon>Pentapetalae</taxon>
        <taxon>rosids</taxon>
        <taxon>fabids</taxon>
        <taxon>Fabales</taxon>
        <taxon>Fabaceae</taxon>
        <taxon>Caesalpinioideae</taxon>
        <taxon>Cassia clade</taxon>
        <taxon>Senna</taxon>
    </lineage>
</organism>
<protein>
    <submittedName>
        <fullName evidence="1">Uncharacterized protein</fullName>
    </submittedName>
</protein>